<dbReference type="EMBL" id="ATDT01000023">
    <property type="protein sequence ID" value="EPF16436.1"/>
    <property type="molecule type" value="Genomic_DNA"/>
</dbReference>
<evidence type="ECO:0000313" key="2">
    <source>
        <dbReference type="Proteomes" id="UP000014585"/>
    </source>
</evidence>
<dbReference type="AlphaFoldDB" id="S3IV29"/>
<accession>S3IV29</accession>
<dbReference type="Proteomes" id="UP000014585">
    <property type="component" value="Unassembled WGS sequence"/>
</dbReference>
<gene>
    <name evidence="1" type="ORF">HMPREF0201_02796</name>
</gene>
<comment type="caution">
    <text evidence="1">The sequence shown here is derived from an EMBL/GenBank/DDBJ whole genome shotgun (WGS) entry which is preliminary data.</text>
</comment>
<organism evidence="1 2">
    <name type="scientific">Cedecea davisae DSM 4568</name>
    <dbReference type="NCBI Taxonomy" id="566551"/>
    <lineage>
        <taxon>Bacteria</taxon>
        <taxon>Pseudomonadati</taxon>
        <taxon>Pseudomonadota</taxon>
        <taxon>Gammaproteobacteria</taxon>
        <taxon>Enterobacterales</taxon>
        <taxon>Enterobacteriaceae</taxon>
        <taxon>Cedecea</taxon>
    </lineage>
</organism>
<evidence type="ECO:0000313" key="1">
    <source>
        <dbReference type="EMBL" id="EPF16436.1"/>
    </source>
</evidence>
<reference evidence="1 2" key="1">
    <citation type="submission" date="2013-04" db="EMBL/GenBank/DDBJ databases">
        <authorList>
            <person name="Weinstock G."/>
            <person name="Sodergren E."/>
            <person name="Lobos E.A."/>
            <person name="Fulton L."/>
            <person name="Fulton R."/>
            <person name="Courtney L."/>
            <person name="Fronick C."/>
            <person name="O'Laughlin M."/>
            <person name="Godfrey J."/>
            <person name="Wilson R.M."/>
            <person name="Miner T."/>
            <person name="Farmer C."/>
            <person name="Delehaunty K."/>
            <person name="Cordes M."/>
            <person name="Minx P."/>
            <person name="Tomlinson C."/>
            <person name="Chen J."/>
            <person name="Wollam A."/>
            <person name="Pepin K.H."/>
            <person name="Palsikar V.B."/>
            <person name="Zhang X."/>
            <person name="Suruliraj S."/>
            <person name="Perna N.T."/>
            <person name="Plunkett G."/>
            <person name="Warren W."/>
            <person name="Mitreva M."/>
            <person name="Mardis E.R."/>
            <person name="Wilson R.K."/>
        </authorList>
    </citation>
    <scope>NUCLEOTIDE SEQUENCE [LARGE SCALE GENOMIC DNA]</scope>
    <source>
        <strain evidence="1 2">DSM 4568</strain>
    </source>
</reference>
<protein>
    <submittedName>
        <fullName evidence="1">Uncharacterized protein</fullName>
    </submittedName>
</protein>
<dbReference type="HOGENOM" id="CLU_3286848_0_0_6"/>
<sequence>MNLVFFVVLCFYCFRLGGGIDCILSNGGKRCRSISSAVFL</sequence>
<proteinExistence type="predicted"/>
<name>S3IV29_9ENTR</name>